<feature type="domain" description="TonB-dependent receptor-like beta-barrel" evidence="12">
    <location>
        <begin position="234"/>
        <end position="674"/>
    </location>
</feature>
<evidence type="ECO:0000256" key="3">
    <source>
        <dbReference type="ARBA" id="ARBA00022448"/>
    </source>
</evidence>
<dbReference type="Gene3D" id="2.40.170.20">
    <property type="entry name" value="TonB-dependent receptor, beta-barrel domain"/>
    <property type="match status" value="1"/>
</dbReference>
<accession>A0A016XMV6</accession>
<evidence type="ECO:0000256" key="5">
    <source>
        <dbReference type="ARBA" id="ARBA00022692"/>
    </source>
</evidence>
<dbReference type="STRING" id="1458275.AZ34_16595"/>
<dbReference type="InterPro" id="IPR010105">
    <property type="entry name" value="TonB_sidphr_rcpt"/>
</dbReference>
<dbReference type="InterPro" id="IPR039426">
    <property type="entry name" value="TonB-dep_rcpt-like"/>
</dbReference>
<evidence type="ECO:0000256" key="10">
    <source>
        <dbReference type="PROSITE-ProRule" id="PRU01360"/>
    </source>
</evidence>
<dbReference type="GO" id="GO:0015344">
    <property type="term" value="F:siderophore uptake transmembrane transporter activity"/>
    <property type="evidence" value="ECO:0007669"/>
    <property type="project" value="TreeGrafter"/>
</dbReference>
<evidence type="ECO:0000313" key="15">
    <source>
        <dbReference type="Proteomes" id="UP000023268"/>
    </source>
</evidence>
<comment type="similarity">
    <text evidence="2 10 11">Belongs to the TonB-dependent receptor family.</text>
</comment>
<evidence type="ECO:0000313" key="14">
    <source>
        <dbReference type="EMBL" id="EYC52518.1"/>
    </source>
</evidence>
<dbReference type="PROSITE" id="PS52016">
    <property type="entry name" value="TONB_DEPENDENT_REC_3"/>
    <property type="match status" value="1"/>
</dbReference>
<sequence length="703" mass="78015">MGMAWMMPAAAQTDASSADAANVKTLEAVTITSQREARVSTGATGLNLEIKETPQSISVVTAEQIKDFGVTNLNDALRLGTGIQVEETETNRTQYTARGFDVKNTQIDGVGMPNDWGIVTGAMESFGYEKIEVIRGANGLLTGVGNSSGTINYVRKRPTNNEQGSVGVSYGSWATKRIEADYSSPFTEDGRWAGRVVAAREEGGSYLRSYEKERTFFYGVIDGQIGDNGVLTLGYSHQQSDSTGNTWGALTFMNSDGTQNEWKRGASTTQDWTFWDTKTQNAFMEYAHQLSVDWQLKLTYNHRRVSNDSKLFYATDYLGDGMDPVTGEGLYGYPWWGKDKLTEDMAAATINGRYDLFGRQHEAMFGVSLSKSKGTYDQYAATYANAGDLNGDGYSDGYIEMPGFPWAGNVIPEPVWGSLSTYRINKQRMTRAYGATRVVLADRIKAVLGANYTEYHREGVSYTVEFDQTEGNVSPYAGLTYDFTDKLLGYVSYSDIYQPQDQSDANGRYLEPTKGVNYEVGVKADWLDKRLLTTVAVFRAEQDGLATGAGYNSKNEYYYKGVDVESTGLEFEAVGKLNSYLDLTFGYTALKLDGEDGDDTYAWVPRRTANLIVSSRLPGYTAVTLGVGGRWQSEISNVESNDYTVRQDSYAVLNAFAAWRVMSSTTLRFNVKNLTDEKYINTLRYSGHYGEPRNYQVSLNHQF</sequence>
<evidence type="ECO:0000259" key="13">
    <source>
        <dbReference type="Pfam" id="PF07715"/>
    </source>
</evidence>
<name>A0A016XMV6_9BURK</name>
<reference evidence="14 15" key="1">
    <citation type="submission" date="2014-02" db="EMBL/GenBank/DDBJ databases">
        <title>Draft Genome of Hylemonella gracilis isolated from the Niagara River.</title>
        <authorList>
            <person name="Pawlowski D.R."/>
            <person name="Koudelka G.B."/>
        </authorList>
    </citation>
    <scope>NUCLEOTIDE SEQUENCE [LARGE SCALE GENOMIC DNA]</scope>
    <source>
        <strain evidence="14 15">Niagara R</strain>
    </source>
</reference>
<gene>
    <name evidence="14" type="ORF">AZ34_16595</name>
</gene>
<dbReference type="NCBIfam" id="TIGR01783">
    <property type="entry name" value="TonB-siderophor"/>
    <property type="match status" value="1"/>
</dbReference>
<dbReference type="CDD" id="cd01347">
    <property type="entry name" value="ligand_gated_channel"/>
    <property type="match status" value="1"/>
</dbReference>
<dbReference type="GO" id="GO:0038023">
    <property type="term" value="F:signaling receptor activity"/>
    <property type="evidence" value="ECO:0007669"/>
    <property type="project" value="InterPro"/>
</dbReference>
<keyword evidence="3 10" id="KW-0813">Transport</keyword>
<proteinExistence type="inferred from homology"/>
<dbReference type="GO" id="GO:0015891">
    <property type="term" value="P:siderophore transport"/>
    <property type="evidence" value="ECO:0007669"/>
    <property type="project" value="InterPro"/>
</dbReference>
<evidence type="ECO:0000256" key="9">
    <source>
        <dbReference type="ARBA" id="ARBA00023237"/>
    </source>
</evidence>
<dbReference type="SUPFAM" id="SSF56935">
    <property type="entry name" value="Porins"/>
    <property type="match status" value="1"/>
</dbReference>
<dbReference type="PANTHER" id="PTHR32552">
    <property type="entry name" value="FERRICHROME IRON RECEPTOR-RELATED"/>
    <property type="match status" value="1"/>
</dbReference>
<evidence type="ECO:0000256" key="11">
    <source>
        <dbReference type="RuleBase" id="RU003357"/>
    </source>
</evidence>
<dbReference type="InterPro" id="IPR037066">
    <property type="entry name" value="Plug_dom_sf"/>
</dbReference>
<evidence type="ECO:0000256" key="1">
    <source>
        <dbReference type="ARBA" id="ARBA00004571"/>
    </source>
</evidence>
<dbReference type="InterPro" id="IPR036942">
    <property type="entry name" value="Beta-barrel_TonB_sf"/>
</dbReference>
<keyword evidence="5 10" id="KW-0812">Transmembrane</keyword>
<evidence type="ECO:0000256" key="4">
    <source>
        <dbReference type="ARBA" id="ARBA00022452"/>
    </source>
</evidence>
<dbReference type="InterPro" id="IPR012910">
    <property type="entry name" value="Plug_dom"/>
</dbReference>
<evidence type="ECO:0000256" key="7">
    <source>
        <dbReference type="ARBA" id="ARBA00023136"/>
    </source>
</evidence>
<dbReference type="AlphaFoldDB" id="A0A016XMV6"/>
<dbReference type="Pfam" id="PF00593">
    <property type="entry name" value="TonB_dep_Rec_b-barrel"/>
    <property type="match status" value="1"/>
</dbReference>
<dbReference type="InterPro" id="IPR000531">
    <property type="entry name" value="Beta-barrel_TonB"/>
</dbReference>
<dbReference type="Proteomes" id="UP000023268">
    <property type="component" value="Unassembled WGS sequence"/>
</dbReference>
<dbReference type="GO" id="GO:0009279">
    <property type="term" value="C:cell outer membrane"/>
    <property type="evidence" value="ECO:0007669"/>
    <property type="project" value="UniProtKB-SubCell"/>
</dbReference>
<dbReference type="eggNOG" id="COG4773">
    <property type="taxonomic scope" value="Bacteria"/>
</dbReference>
<keyword evidence="4 10" id="KW-1134">Transmembrane beta strand</keyword>
<comment type="subcellular location">
    <subcellularLocation>
        <location evidence="1 10">Cell outer membrane</location>
        <topology evidence="1 10">Multi-pass membrane protein</topology>
    </subcellularLocation>
</comment>
<organism evidence="14 15">
    <name type="scientific">Hylemonella gracilis str. Niagara R</name>
    <dbReference type="NCBI Taxonomy" id="1458275"/>
    <lineage>
        <taxon>Bacteria</taxon>
        <taxon>Pseudomonadati</taxon>
        <taxon>Pseudomonadota</taxon>
        <taxon>Betaproteobacteria</taxon>
        <taxon>Burkholderiales</taxon>
        <taxon>Comamonadaceae</taxon>
        <taxon>Hylemonella</taxon>
    </lineage>
</organism>
<dbReference type="EMBL" id="JEMG01000001">
    <property type="protein sequence ID" value="EYC52518.1"/>
    <property type="molecule type" value="Genomic_DNA"/>
</dbReference>
<evidence type="ECO:0000256" key="8">
    <source>
        <dbReference type="ARBA" id="ARBA00023170"/>
    </source>
</evidence>
<evidence type="ECO:0000256" key="6">
    <source>
        <dbReference type="ARBA" id="ARBA00023077"/>
    </source>
</evidence>
<protein>
    <submittedName>
        <fullName evidence="14">Ligand-gated channel protein</fullName>
    </submittedName>
</protein>
<keyword evidence="9 10" id="KW-0998">Cell outer membrane</keyword>
<feature type="domain" description="TonB-dependent receptor plug" evidence="13">
    <location>
        <begin position="50"/>
        <end position="150"/>
    </location>
</feature>
<evidence type="ECO:0000256" key="2">
    <source>
        <dbReference type="ARBA" id="ARBA00009810"/>
    </source>
</evidence>
<dbReference type="Pfam" id="PF07715">
    <property type="entry name" value="Plug"/>
    <property type="match status" value="1"/>
</dbReference>
<dbReference type="Gene3D" id="2.170.130.10">
    <property type="entry name" value="TonB-dependent receptor, plug domain"/>
    <property type="match status" value="1"/>
</dbReference>
<keyword evidence="6 11" id="KW-0798">TonB box</keyword>
<comment type="caution">
    <text evidence="14">The sequence shown here is derived from an EMBL/GenBank/DDBJ whole genome shotgun (WGS) entry which is preliminary data.</text>
</comment>
<keyword evidence="7 10" id="KW-0472">Membrane</keyword>
<evidence type="ECO:0000259" key="12">
    <source>
        <dbReference type="Pfam" id="PF00593"/>
    </source>
</evidence>
<dbReference type="PANTHER" id="PTHR32552:SF74">
    <property type="entry name" value="HYDROXAMATE SIDEROPHORE RECEPTOR FHUE"/>
    <property type="match status" value="1"/>
</dbReference>
<keyword evidence="8" id="KW-0675">Receptor</keyword>